<evidence type="ECO:0000313" key="2">
    <source>
        <dbReference type="EMBL" id="QKZ15999.1"/>
    </source>
</evidence>
<evidence type="ECO:0000313" key="3">
    <source>
        <dbReference type="Proteomes" id="UP000509418"/>
    </source>
</evidence>
<accession>A0A7I0NSF6</accession>
<feature type="region of interest" description="Disordered" evidence="1">
    <location>
        <begin position="32"/>
        <end position="77"/>
    </location>
</feature>
<evidence type="ECO:0000256" key="1">
    <source>
        <dbReference type="SAM" id="MobiDB-lite"/>
    </source>
</evidence>
<dbReference type="EMBL" id="CP056041">
    <property type="protein sequence ID" value="QKZ15999.1"/>
    <property type="molecule type" value="Genomic_DNA"/>
</dbReference>
<reference evidence="2 3" key="1">
    <citation type="submission" date="2020-06" db="EMBL/GenBank/DDBJ databases">
        <title>Genome mining for natural products.</title>
        <authorList>
            <person name="Zhang B."/>
            <person name="Shi J."/>
            <person name="Ge H."/>
        </authorList>
    </citation>
    <scope>NUCLEOTIDE SEQUENCE [LARGE SCALE GENOMIC DNA]</scope>
    <source>
        <strain evidence="2 3">NA02069</strain>
    </source>
</reference>
<protein>
    <submittedName>
        <fullName evidence="2">Uncharacterized protein</fullName>
    </submittedName>
</protein>
<dbReference type="AlphaFoldDB" id="A0A7I0NSF6"/>
<keyword evidence="3" id="KW-1185">Reference proteome</keyword>
<dbReference type="Proteomes" id="UP000509418">
    <property type="component" value="Chromosome"/>
</dbReference>
<sequence length="77" mass="8573">MRTSDGTLYATTRGTVRPVRDEDRPRLKALPIERTSTRQRPDTPIVYIRAGYQPDPEPPHIPQGHITPSAASTPTLP</sequence>
<organism evidence="2 3">
    <name type="scientific">Streptomyces chartreusis</name>
    <dbReference type="NCBI Taxonomy" id="1969"/>
    <lineage>
        <taxon>Bacteria</taxon>
        <taxon>Bacillati</taxon>
        <taxon>Actinomycetota</taxon>
        <taxon>Actinomycetes</taxon>
        <taxon>Kitasatosporales</taxon>
        <taxon>Streptomycetaceae</taxon>
        <taxon>Streptomyces</taxon>
    </lineage>
</organism>
<gene>
    <name evidence="2" type="ORF">HUT05_00440</name>
</gene>
<proteinExistence type="predicted"/>
<name>A0A7I0NSF6_STRCX</name>
<dbReference type="RefSeq" id="WP_176573714.1">
    <property type="nucleotide sequence ID" value="NZ_CBDRGH010000068.1"/>
</dbReference>